<dbReference type="SUPFAM" id="SSF50346">
    <property type="entry name" value="PRC-barrel domain"/>
    <property type="match status" value="1"/>
</dbReference>
<feature type="domain" description="PRC-barrel" evidence="1">
    <location>
        <begin position="2"/>
        <end position="77"/>
    </location>
</feature>
<reference evidence="2 5" key="1">
    <citation type="journal article" date="2018" name="Int. J. Syst. Evol. Microbiol.">
        <title>Draft Genome Sequence of Faecalimonas umbilicata JCM 30896T, an Acetate-Producing Bacterium Isolated from Human Feces.</title>
        <authorList>
            <person name="Sakamoto M."/>
            <person name="Ikeyama N."/>
            <person name="Yuki M."/>
            <person name="Ohkuma M."/>
        </authorList>
    </citation>
    <scope>NUCLEOTIDE SEQUENCE [LARGE SCALE GENOMIC DNA]</scope>
    <source>
        <strain evidence="2 5">EGH7</strain>
    </source>
</reference>
<dbReference type="InterPro" id="IPR011033">
    <property type="entry name" value="PRC_barrel-like_sf"/>
</dbReference>
<gene>
    <name evidence="2" type="primary">ylmC</name>
    <name evidence="3" type="ORF">EDD74_10651</name>
    <name evidence="2" type="ORF">FAEUMB_08060</name>
</gene>
<dbReference type="RefSeq" id="WP_008974813.1">
    <property type="nucleotide sequence ID" value="NZ_AP031411.1"/>
</dbReference>
<dbReference type="Gene3D" id="2.30.30.240">
    <property type="entry name" value="PRC-barrel domain"/>
    <property type="match status" value="1"/>
</dbReference>
<dbReference type="EMBL" id="SLZV01000006">
    <property type="protein sequence ID" value="TCS68848.1"/>
    <property type="molecule type" value="Genomic_DNA"/>
</dbReference>
<evidence type="ECO:0000313" key="5">
    <source>
        <dbReference type="Proteomes" id="UP000702954"/>
    </source>
</evidence>
<dbReference type="Pfam" id="PF05239">
    <property type="entry name" value="PRC"/>
    <property type="match status" value="1"/>
</dbReference>
<protein>
    <submittedName>
        <fullName evidence="3">YlmC/YmxH family sporulation protein</fullName>
    </submittedName>
</protein>
<dbReference type="AlphaFoldDB" id="A0A4R3JQ04"/>
<dbReference type="EMBL" id="BHEO01000002">
    <property type="protein sequence ID" value="GBU04265.1"/>
    <property type="molecule type" value="Genomic_DNA"/>
</dbReference>
<organism evidence="3 4">
    <name type="scientific">Faecalimonas umbilicata</name>
    <dbReference type="NCBI Taxonomy" id="1912855"/>
    <lineage>
        <taxon>Bacteria</taxon>
        <taxon>Bacillati</taxon>
        <taxon>Bacillota</taxon>
        <taxon>Clostridia</taxon>
        <taxon>Lachnospirales</taxon>
        <taxon>Lachnospiraceae</taxon>
        <taxon>Faecalimonas</taxon>
    </lineage>
</organism>
<dbReference type="PANTHER" id="PTHR40061">
    <property type="entry name" value="SPORULATION PROTEIN YLMC-RELATED"/>
    <property type="match status" value="1"/>
</dbReference>
<dbReference type="InterPro" id="IPR027275">
    <property type="entry name" value="PRC-brl_dom"/>
</dbReference>
<dbReference type="PANTHER" id="PTHR40061:SF1">
    <property type="entry name" value="SPORULATION PROTEIN YLMC-RELATED"/>
    <property type="match status" value="1"/>
</dbReference>
<evidence type="ECO:0000259" key="1">
    <source>
        <dbReference type="Pfam" id="PF05239"/>
    </source>
</evidence>
<proteinExistence type="predicted"/>
<dbReference type="GeneID" id="97507740"/>
<dbReference type="Proteomes" id="UP000294613">
    <property type="component" value="Unassembled WGS sequence"/>
</dbReference>
<dbReference type="NCBIfam" id="TIGR02888">
    <property type="entry name" value="spore_YlmC_YmxH"/>
    <property type="match status" value="1"/>
</dbReference>
<comment type="caution">
    <text evidence="3">The sequence shown here is derived from an EMBL/GenBank/DDBJ whole genome shotgun (WGS) entry which is preliminary data.</text>
</comment>
<evidence type="ECO:0000313" key="4">
    <source>
        <dbReference type="Proteomes" id="UP000294613"/>
    </source>
</evidence>
<name>A0A4R3JQ04_9FIRM</name>
<dbReference type="Proteomes" id="UP000702954">
    <property type="component" value="Unassembled WGS sequence"/>
</dbReference>
<keyword evidence="5" id="KW-1185">Reference proteome</keyword>
<evidence type="ECO:0000313" key="2">
    <source>
        <dbReference type="EMBL" id="GBU04265.1"/>
    </source>
</evidence>
<dbReference type="InterPro" id="IPR014238">
    <property type="entry name" value="Spore_YlmC/YmxH"/>
</dbReference>
<sequence length="85" mass="9401">MRVCELREKEVINVCNCKRLGNPVDLVFDACSGCIEAIVIPGPGKICGFLGSDSEYVIPFSCIKKIGEDIIFVEICEEKYLVPCK</sequence>
<accession>A0A4R3JQ04</accession>
<evidence type="ECO:0000313" key="3">
    <source>
        <dbReference type="EMBL" id="TCS68848.1"/>
    </source>
</evidence>
<reference evidence="3 4" key="2">
    <citation type="submission" date="2019-03" db="EMBL/GenBank/DDBJ databases">
        <title>Genomic Encyclopedia of Type Strains, Phase IV (KMG-IV): sequencing the most valuable type-strain genomes for metagenomic binning, comparative biology and taxonomic classification.</title>
        <authorList>
            <person name="Goeker M."/>
        </authorList>
    </citation>
    <scope>NUCLEOTIDE SEQUENCE [LARGE SCALE GENOMIC DNA]</scope>
    <source>
        <strain evidence="3 4">DSM 103426</strain>
    </source>
</reference>